<dbReference type="InterPro" id="IPR006564">
    <property type="entry name" value="Znf_PMZ"/>
</dbReference>
<evidence type="ECO:0000313" key="9">
    <source>
        <dbReference type="Proteomes" id="UP001567538"/>
    </source>
</evidence>
<evidence type="ECO:0000256" key="6">
    <source>
        <dbReference type="RuleBase" id="RU367018"/>
    </source>
</evidence>
<keyword evidence="6" id="KW-0539">Nucleus</keyword>
<evidence type="ECO:0000256" key="4">
    <source>
        <dbReference type="ARBA" id="ARBA00022833"/>
    </source>
</evidence>
<keyword evidence="9" id="KW-1185">Reference proteome</keyword>
<dbReference type="GO" id="GO:0006355">
    <property type="term" value="P:regulation of DNA-templated transcription"/>
    <property type="evidence" value="ECO:0007669"/>
    <property type="project" value="UniProtKB-UniRule"/>
</dbReference>
<protein>
    <recommendedName>
        <fullName evidence="6">Protein FAR1-RELATED SEQUENCE</fullName>
    </recommendedName>
</protein>
<dbReference type="PANTHER" id="PTHR31669">
    <property type="entry name" value="PROTEIN FAR1-RELATED SEQUENCE 10-RELATED"/>
    <property type="match status" value="1"/>
</dbReference>
<dbReference type="EMBL" id="JBEAFC010000007">
    <property type="protein sequence ID" value="KAL1547746.1"/>
    <property type="molecule type" value="Genomic_DNA"/>
</dbReference>
<comment type="caution">
    <text evidence="8">The sequence shown here is derived from an EMBL/GenBank/DDBJ whole genome shotgun (WGS) entry which is preliminary data.</text>
</comment>
<comment type="subcellular location">
    <subcellularLocation>
        <location evidence="6">Nucleus</location>
    </subcellularLocation>
</comment>
<dbReference type="InterPro" id="IPR031052">
    <property type="entry name" value="FHY3/FAR1"/>
</dbReference>
<organism evidence="8 9">
    <name type="scientific">Salvia divinorum</name>
    <name type="common">Maria pastora</name>
    <name type="synonym">Diviner's sage</name>
    <dbReference type="NCBI Taxonomy" id="28513"/>
    <lineage>
        <taxon>Eukaryota</taxon>
        <taxon>Viridiplantae</taxon>
        <taxon>Streptophyta</taxon>
        <taxon>Embryophyta</taxon>
        <taxon>Tracheophyta</taxon>
        <taxon>Spermatophyta</taxon>
        <taxon>Magnoliopsida</taxon>
        <taxon>eudicotyledons</taxon>
        <taxon>Gunneridae</taxon>
        <taxon>Pentapetalae</taxon>
        <taxon>asterids</taxon>
        <taxon>lamiids</taxon>
        <taxon>Lamiales</taxon>
        <taxon>Lamiaceae</taxon>
        <taxon>Nepetoideae</taxon>
        <taxon>Mentheae</taxon>
        <taxon>Salviinae</taxon>
        <taxon>Salvia</taxon>
        <taxon>Salvia subgen. Calosphace</taxon>
    </lineage>
</organism>
<sequence>MEIDLELPSLEIRNNDGADEEIVIHSEIMGGGDEVKLNVLSDSRGRVESYMPQNGMEFETKEGAYFFYREYARSVGFGITIKASRRSKKSGKFIDIKIACSRFGSRPQSSLSISQRPCAKTDCKASMHVKKRSEGKWFVYNFVEGHNHEISPSDFYNTIRGRKNMEADAACQRKGLQLVLDERDVELLLDYFMYMQAETPGFYYVLDLDAEARMRNVFWVDQKGRHEYASFGDVVFFDAHYIRNKYRIPFVPIVGVNNHFQFILLGCALIGDETKSSFTWLMRTWLRSVAAHGPKVVITDNERSFVEAARDVFPNASHCFCPWHVFTKVGQNLSGEFDESELILMEFKKCTYRSGTSEEFYKRWHKMVKQFDLADDKWVQSLYDDRRKWVPTYMREVFLGGFCTVERSQSVGSLFDKYLQKETTFLEFIDQYKLFLREWREQEVKAEVETHSSGPILISHSPFEKQMSKLYTNAIFKKFQAEVSGILSCTPEKEGEDGETIVYRVHDLERKQSFTVSWNRGIYDIHCLCRLFEYSGFLCRHALSVLQLSGISTIPSKYILKRWTRAAKIIDIPHQASANTKLRVQRLNDICKLSTRLSDEGSISEDAYKVAHHALEEAMEHCARLNYSVKSIMETTKPVAHRLLDIGHNKVKSIATASKMKVAKKRKVRAAEPETWPTGMEEIGHDVEQLNQRSHRLHDSYMSQQEFQEMEPGLRIPIVNGYCGAEHGGQGLGHLSSLSSLQDCYYNDQSLMQGALGNFSARTSLHAAHQSLHAMLQGQFSFRPPSLEGCSQLRDSLHNEHTMPKHLHD</sequence>
<dbReference type="SMART" id="SM00575">
    <property type="entry name" value="ZnF_PMZ"/>
    <property type="match status" value="1"/>
</dbReference>
<dbReference type="Pfam" id="PF04434">
    <property type="entry name" value="SWIM"/>
    <property type="match status" value="1"/>
</dbReference>
<dbReference type="InterPro" id="IPR007527">
    <property type="entry name" value="Znf_SWIM"/>
</dbReference>
<dbReference type="PANTHER" id="PTHR31669:SF280">
    <property type="entry name" value="PROTEIN FAR1-RELATED SEQUENCE 2"/>
    <property type="match status" value="1"/>
</dbReference>
<comment type="similarity">
    <text evidence="1 6">Belongs to the FHY3/FAR1 family.</text>
</comment>
<evidence type="ECO:0000256" key="2">
    <source>
        <dbReference type="ARBA" id="ARBA00022723"/>
    </source>
</evidence>
<evidence type="ECO:0000313" key="8">
    <source>
        <dbReference type="EMBL" id="KAL1547746.1"/>
    </source>
</evidence>
<keyword evidence="2 6" id="KW-0479">Metal-binding</keyword>
<dbReference type="InterPro" id="IPR018289">
    <property type="entry name" value="MULE_transposase_dom"/>
</dbReference>
<dbReference type="GO" id="GO:0008270">
    <property type="term" value="F:zinc ion binding"/>
    <property type="evidence" value="ECO:0007669"/>
    <property type="project" value="UniProtKB-UniRule"/>
</dbReference>
<dbReference type="Pfam" id="PF03101">
    <property type="entry name" value="FAR1"/>
    <property type="match status" value="1"/>
</dbReference>
<dbReference type="InterPro" id="IPR004330">
    <property type="entry name" value="FAR1_DNA_bnd_dom"/>
</dbReference>
<gene>
    <name evidence="8" type="ORF">AAHA92_16064</name>
</gene>
<reference evidence="8 9" key="1">
    <citation type="submission" date="2024-06" db="EMBL/GenBank/DDBJ databases">
        <title>A chromosome level genome sequence of Diviner's sage (Salvia divinorum).</title>
        <authorList>
            <person name="Ford S.A."/>
            <person name="Ro D.-K."/>
            <person name="Ness R.W."/>
            <person name="Phillips M.A."/>
        </authorList>
    </citation>
    <scope>NUCLEOTIDE SEQUENCE [LARGE SCALE GENOMIC DNA]</scope>
    <source>
        <strain evidence="8">SAF-2024a</strain>
        <tissue evidence="8">Leaf</tissue>
    </source>
</reference>
<dbReference type="Pfam" id="PF10551">
    <property type="entry name" value="MULE"/>
    <property type="match status" value="1"/>
</dbReference>
<name>A0ABD1GUB6_SALDI</name>
<evidence type="ECO:0000256" key="3">
    <source>
        <dbReference type="ARBA" id="ARBA00022771"/>
    </source>
</evidence>
<comment type="function">
    <text evidence="6">Putative transcription activator involved in regulating light control of development.</text>
</comment>
<keyword evidence="3 5" id="KW-0863">Zinc-finger</keyword>
<keyword evidence="4 6" id="KW-0862">Zinc</keyword>
<evidence type="ECO:0000256" key="5">
    <source>
        <dbReference type="PROSITE-ProRule" id="PRU00325"/>
    </source>
</evidence>
<dbReference type="AlphaFoldDB" id="A0ABD1GUB6"/>
<dbReference type="Proteomes" id="UP001567538">
    <property type="component" value="Unassembled WGS sequence"/>
</dbReference>
<accession>A0ABD1GUB6</accession>
<feature type="domain" description="SWIM-type" evidence="7">
    <location>
        <begin position="514"/>
        <end position="550"/>
    </location>
</feature>
<evidence type="ECO:0000259" key="7">
    <source>
        <dbReference type="PROSITE" id="PS50966"/>
    </source>
</evidence>
<evidence type="ECO:0000256" key="1">
    <source>
        <dbReference type="ARBA" id="ARBA00005889"/>
    </source>
</evidence>
<proteinExistence type="inferred from homology"/>
<dbReference type="GO" id="GO:0005634">
    <property type="term" value="C:nucleus"/>
    <property type="evidence" value="ECO:0007669"/>
    <property type="project" value="UniProtKB-SubCell"/>
</dbReference>
<dbReference type="PROSITE" id="PS50966">
    <property type="entry name" value="ZF_SWIM"/>
    <property type="match status" value="1"/>
</dbReference>